<dbReference type="Pfam" id="PF07627">
    <property type="entry name" value="PSCyt3"/>
    <property type="match status" value="1"/>
</dbReference>
<organism evidence="8 9">
    <name type="scientific">Chthoniobacter flavus Ellin428</name>
    <dbReference type="NCBI Taxonomy" id="497964"/>
    <lineage>
        <taxon>Bacteria</taxon>
        <taxon>Pseudomonadati</taxon>
        <taxon>Verrucomicrobiota</taxon>
        <taxon>Spartobacteria</taxon>
        <taxon>Chthoniobacterales</taxon>
        <taxon>Chthoniobacteraceae</taxon>
        <taxon>Chthoniobacter</taxon>
    </lineage>
</organism>
<feature type="domain" description="DUF1588" evidence="4">
    <location>
        <begin position="736"/>
        <end position="832"/>
    </location>
</feature>
<feature type="domain" description="DUF1592" evidence="5">
    <location>
        <begin position="589"/>
        <end position="716"/>
    </location>
</feature>
<dbReference type="SUPFAM" id="SSF46626">
    <property type="entry name" value="Cytochrome c"/>
    <property type="match status" value="1"/>
</dbReference>
<feature type="signal peptide" evidence="1">
    <location>
        <begin position="1"/>
        <end position="23"/>
    </location>
</feature>
<evidence type="ECO:0000259" key="5">
    <source>
        <dbReference type="Pfam" id="PF07631"/>
    </source>
</evidence>
<keyword evidence="1" id="KW-0732">Signal</keyword>
<dbReference type="InterPro" id="IPR013036">
    <property type="entry name" value="DUF1587"/>
</dbReference>
<dbReference type="InterPro" id="IPR011478">
    <property type="entry name" value="DUF1585"/>
</dbReference>
<feature type="domain" description="DUF1595" evidence="7">
    <location>
        <begin position="518"/>
        <end position="578"/>
    </location>
</feature>
<feature type="chain" id="PRO_5002800267" description="Cytochrome c domain-containing protein" evidence="1">
    <location>
        <begin position="24"/>
        <end position="931"/>
    </location>
</feature>
<gene>
    <name evidence="8" type="ORF">CfE428DRAFT_1257</name>
</gene>
<evidence type="ECO:0000259" key="4">
    <source>
        <dbReference type="Pfam" id="PF07627"/>
    </source>
</evidence>
<dbReference type="Pfam" id="PF07626">
    <property type="entry name" value="PSD3"/>
    <property type="match status" value="1"/>
</dbReference>
<dbReference type="InterPro" id="IPR013042">
    <property type="entry name" value="DUF1592"/>
</dbReference>
<evidence type="ECO:0008006" key="10">
    <source>
        <dbReference type="Google" id="ProtNLM"/>
    </source>
</evidence>
<dbReference type="eggNOG" id="COG2010">
    <property type="taxonomic scope" value="Bacteria"/>
</dbReference>
<reference evidence="8 9" key="1">
    <citation type="journal article" date="2011" name="J. Bacteriol.">
        <title>Genome sequence of Chthoniobacter flavus Ellin428, an aerobic heterotrophic soil bacterium.</title>
        <authorList>
            <person name="Kant R."/>
            <person name="van Passel M.W."/>
            <person name="Palva A."/>
            <person name="Lucas S."/>
            <person name="Lapidus A."/>
            <person name="Glavina Del Rio T."/>
            <person name="Dalin E."/>
            <person name="Tice H."/>
            <person name="Bruce D."/>
            <person name="Goodwin L."/>
            <person name="Pitluck S."/>
            <person name="Larimer F.W."/>
            <person name="Land M.L."/>
            <person name="Hauser L."/>
            <person name="Sangwan P."/>
            <person name="de Vos W.M."/>
            <person name="Janssen P.H."/>
            <person name="Smidt H."/>
        </authorList>
    </citation>
    <scope>NUCLEOTIDE SEQUENCE [LARGE SCALE GENOMIC DNA]</scope>
    <source>
        <strain evidence="8 9">Ellin428</strain>
    </source>
</reference>
<protein>
    <recommendedName>
        <fullName evidence="10">Cytochrome c domain-containing protein</fullName>
    </recommendedName>
</protein>
<dbReference type="AlphaFoldDB" id="B4CXG6"/>
<feature type="domain" description="DUF1585" evidence="2">
    <location>
        <begin position="855"/>
        <end position="928"/>
    </location>
</feature>
<dbReference type="InterPro" id="IPR013043">
    <property type="entry name" value="DUF1595"/>
</dbReference>
<dbReference type="GO" id="GO:0009055">
    <property type="term" value="F:electron transfer activity"/>
    <property type="evidence" value="ECO:0007669"/>
    <property type="project" value="InterPro"/>
</dbReference>
<dbReference type="InterPro" id="IPR013039">
    <property type="entry name" value="DUF1588"/>
</dbReference>
<evidence type="ECO:0000256" key="1">
    <source>
        <dbReference type="SAM" id="SignalP"/>
    </source>
</evidence>
<dbReference type="GO" id="GO:0020037">
    <property type="term" value="F:heme binding"/>
    <property type="evidence" value="ECO:0007669"/>
    <property type="project" value="InterPro"/>
</dbReference>
<dbReference type="Pfam" id="PF07635">
    <property type="entry name" value="PSCyt1"/>
    <property type="match status" value="1"/>
</dbReference>
<dbReference type="Proteomes" id="UP000005824">
    <property type="component" value="Unassembled WGS sequence"/>
</dbReference>
<dbReference type="Pfam" id="PF07631">
    <property type="entry name" value="PSD4"/>
    <property type="match status" value="1"/>
</dbReference>
<evidence type="ECO:0000259" key="3">
    <source>
        <dbReference type="Pfam" id="PF07626"/>
    </source>
</evidence>
<feature type="domain" description="Cytochrome C Planctomycete-type" evidence="6">
    <location>
        <begin position="46"/>
        <end position="92"/>
    </location>
</feature>
<sequence precursor="true">MKIALTSLLFAAMYPALMAPAVAAPLSAESQKQFDQTVKPFLEDHCYSCHDEEKTRAGFRIDTLGTDFLADKNADNWKEIYDNIGLGKMPPKKETRPSESEARAVTDWIDQEMRNAERVAKNSPGHTRRLNRTEYFNTLRDLFHLDEDYVRSLEDELPPDGKVDGFDRVGAALYIDQTQLAKYFELADRVLNERILTPQPKEVVSAKDFAKDIQFRSETDGGKLTILKPTERFGTIFLGPSGWTKSLATLPTGAKIFEMKNGGIEYLAGGKASPIGSHGAYATTGAGAGGGYWASRVYTFLSKITQQGKYRLKLRAGAFAGKGKHAVENVKVQFEFGKDSGNMDRASILVDAPLDQPKDFVVDVYLHPRPEIAAGNRTNFYWNGVPSGSQAAIEGKLVQTGLVIRAPELWQFEDESVIAYNRTAYVEGKKGTSQQRINELMTAQIPAVNEKYDRLIADYVSAGKPVFFYNPDFDLESIPRLFIESWEVEGPIVEWPPQGRKELFAGGEERPIDSSYIHEIFARFLPRAYRRAVEPAEVDDWVKWVLQAQADFKLSGIDAVKEGIKAVLCSPGFLLIQEVPGDASQPQRLTDYELASRLSYFLWSTMPDDELSHLAAANQLHDSKTLEAQVKRMIADPKGMGLIKDFAGQWLQVRDFGKTMTDRNQYKSYTDELRKSECQEPYEFFKEVLRGDLSILTFLDSDFVVIDKQLADHYGIPGVKEVDGFKKIAISPGQHRGGVLGMAGILTYLTDGFRTLPVRRAAYVKDVLWNEPAKPPPPNAGDLPAIKGKNLTVRERLEQHRNSASCASCHARLDPFGIALENYDAIGKWRDRQNGEGMRGDEKSPPLEVRGALPSGREFNSLVEYKQALLEEKDHFVRGFTSKMLTYALGRSIGAVDRELIDGVVGQLERHDYRMQTLVEAVVATEAFQTK</sequence>
<dbReference type="STRING" id="497964.CfE428DRAFT_1257"/>
<comment type="caution">
    <text evidence="8">The sequence shown here is derived from an EMBL/GenBank/DDBJ whole genome shotgun (WGS) entry which is preliminary data.</text>
</comment>
<proteinExistence type="predicted"/>
<evidence type="ECO:0000259" key="6">
    <source>
        <dbReference type="Pfam" id="PF07635"/>
    </source>
</evidence>
<evidence type="ECO:0000313" key="9">
    <source>
        <dbReference type="Proteomes" id="UP000005824"/>
    </source>
</evidence>
<dbReference type="InterPro" id="IPR036909">
    <property type="entry name" value="Cyt_c-like_dom_sf"/>
</dbReference>
<accession>B4CXG6</accession>
<evidence type="ECO:0000313" key="8">
    <source>
        <dbReference type="EMBL" id="EDY20964.1"/>
    </source>
</evidence>
<dbReference type="InParanoid" id="B4CXG6"/>
<keyword evidence="9" id="KW-1185">Reference proteome</keyword>
<dbReference type="EMBL" id="ABVL01000003">
    <property type="protein sequence ID" value="EDY20964.1"/>
    <property type="molecule type" value="Genomic_DNA"/>
</dbReference>
<dbReference type="InterPro" id="IPR011429">
    <property type="entry name" value="Cyt_c_Planctomycete-type"/>
</dbReference>
<dbReference type="Pfam" id="PF07624">
    <property type="entry name" value="PSD2"/>
    <property type="match status" value="1"/>
</dbReference>
<feature type="domain" description="DUF1587" evidence="3">
    <location>
        <begin position="128"/>
        <end position="194"/>
    </location>
</feature>
<name>B4CXG6_9BACT</name>
<evidence type="ECO:0000259" key="7">
    <source>
        <dbReference type="Pfam" id="PF07637"/>
    </source>
</evidence>
<dbReference type="Pfam" id="PF07637">
    <property type="entry name" value="PSD5"/>
    <property type="match status" value="1"/>
</dbReference>
<evidence type="ECO:0000259" key="2">
    <source>
        <dbReference type="Pfam" id="PF07624"/>
    </source>
</evidence>